<dbReference type="Gene3D" id="3.30.1520.10">
    <property type="entry name" value="Phox-like domain"/>
    <property type="match status" value="1"/>
</dbReference>
<dbReference type="EMBL" id="MPUH01000428">
    <property type="protein sequence ID" value="OMJ80324.1"/>
    <property type="molecule type" value="Genomic_DNA"/>
</dbReference>
<sequence>MEIDIPSTSVKTIDGKKKRVFTIKFTYRDWTNTVDKKLSNFIELNQVIKLIGRSINKPAPKFPKISRVKRLFRTLTESDYDNIRLNLLKYLKEVELSSLGKKAIFFQNFCGLPVVLRNDWSLGIFLTNPPKVLMPLFSNSNLVES</sequence>
<organism evidence="1 2">
    <name type="scientific">Stentor coeruleus</name>
    <dbReference type="NCBI Taxonomy" id="5963"/>
    <lineage>
        <taxon>Eukaryota</taxon>
        <taxon>Sar</taxon>
        <taxon>Alveolata</taxon>
        <taxon>Ciliophora</taxon>
        <taxon>Postciliodesmatophora</taxon>
        <taxon>Heterotrichea</taxon>
        <taxon>Heterotrichida</taxon>
        <taxon>Stentoridae</taxon>
        <taxon>Stentor</taxon>
    </lineage>
</organism>
<dbReference type="SUPFAM" id="SSF64268">
    <property type="entry name" value="PX domain"/>
    <property type="match status" value="1"/>
</dbReference>
<dbReference type="AlphaFoldDB" id="A0A1R2BU94"/>
<name>A0A1R2BU94_9CILI</name>
<comment type="caution">
    <text evidence="1">The sequence shown here is derived from an EMBL/GenBank/DDBJ whole genome shotgun (WGS) entry which is preliminary data.</text>
</comment>
<dbReference type="GO" id="GO:0035091">
    <property type="term" value="F:phosphatidylinositol binding"/>
    <property type="evidence" value="ECO:0007669"/>
    <property type="project" value="InterPro"/>
</dbReference>
<gene>
    <name evidence="1" type="ORF">SteCoe_19420</name>
</gene>
<dbReference type="InterPro" id="IPR036871">
    <property type="entry name" value="PX_dom_sf"/>
</dbReference>
<keyword evidence="2" id="KW-1185">Reference proteome</keyword>
<accession>A0A1R2BU94</accession>
<proteinExistence type="predicted"/>
<dbReference type="Proteomes" id="UP000187209">
    <property type="component" value="Unassembled WGS sequence"/>
</dbReference>
<reference evidence="1 2" key="1">
    <citation type="submission" date="2016-11" db="EMBL/GenBank/DDBJ databases">
        <title>The macronuclear genome of Stentor coeruleus: a giant cell with tiny introns.</title>
        <authorList>
            <person name="Slabodnick M."/>
            <person name="Ruby J.G."/>
            <person name="Reiff S.B."/>
            <person name="Swart E.C."/>
            <person name="Gosai S."/>
            <person name="Prabakaran S."/>
            <person name="Witkowska E."/>
            <person name="Larue G.E."/>
            <person name="Fisher S."/>
            <person name="Freeman R.M."/>
            <person name="Gunawardena J."/>
            <person name="Chu W."/>
            <person name="Stover N.A."/>
            <person name="Gregory B.D."/>
            <person name="Nowacki M."/>
            <person name="Derisi J."/>
            <person name="Roy S.W."/>
            <person name="Marshall W.F."/>
            <person name="Sood P."/>
        </authorList>
    </citation>
    <scope>NUCLEOTIDE SEQUENCE [LARGE SCALE GENOMIC DNA]</scope>
    <source>
        <strain evidence="1">WM001</strain>
    </source>
</reference>
<evidence type="ECO:0000313" key="2">
    <source>
        <dbReference type="Proteomes" id="UP000187209"/>
    </source>
</evidence>
<dbReference type="OrthoDB" id="10254720at2759"/>
<evidence type="ECO:0008006" key="3">
    <source>
        <dbReference type="Google" id="ProtNLM"/>
    </source>
</evidence>
<protein>
    <recommendedName>
        <fullName evidence="3">PX domain-containing protein</fullName>
    </recommendedName>
</protein>
<evidence type="ECO:0000313" key="1">
    <source>
        <dbReference type="EMBL" id="OMJ80324.1"/>
    </source>
</evidence>